<keyword evidence="2" id="KW-1185">Reference proteome</keyword>
<reference evidence="1 2" key="1">
    <citation type="submission" date="2020-02" db="EMBL/GenBank/DDBJ databases">
        <title>Ideonella bacterium strain TBM-1.</title>
        <authorList>
            <person name="Chen W.-M."/>
        </authorList>
    </citation>
    <scope>NUCLEOTIDE SEQUENCE [LARGE SCALE GENOMIC DNA]</scope>
    <source>
        <strain evidence="1 2">TBM-1</strain>
    </source>
</reference>
<dbReference type="EMBL" id="JAAGOH010000001">
    <property type="protein sequence ID" value="NDY89760.1"/>
    <property type="molecule type" value="Genomic_DNA"/>
</dbReference>
<evidence type="ECO:0000313" key="2">
    <source>
        <dbReference type="Proteomes" id="UP000484255"/>
    </source>
</evidence>
<proteinExistence type="predicted"/>
<sequence>MIEEKGPALRREGSAVRGSYVPTHGKALIPQDKGVTVWCLDCNRYRPIGLCRKRKGLQGVYRCGDCAAARQSLKPPAVMTAKNKGD</sequence>
<gene>
    <name evidence="1" type="ORF">G3A44_00970</name>
</gene>
<name>A0A7C9TGM6_9BURK</name>
<dbReference type="RefSeq" id="WP_163455612.1">
    <property type="nucleotide sequence ID" value="NZ_JAAGOH010000001.1"/>
</dbReference>
<protein>
    <submittedName>
        <fullName evidence="1">Uncharacterized protein</fullName>
    </submittedName>
</protein>
<accession>A0A7C9TGM6</accession>
<dbReference type="Proteomes" id="UP000484255">
    <property type="component" value="Unassembled WGS sequence"/>
</dbReference>
<organism evidence="1 2">
    <name type="scientific">Ideonella livida</name>
    <dbReference type="NCBI Taxonomy" id="2707176"/>
    <lineage>
        <taxon>Bacteria</taxon>
        <taxon>Pseudomonadati</taxon>
        <taxon>Pseudomonadota</taxon>
        <taxon>Betaproteobacteria</taxon>
        <taxon>Burkholderiales</taxon>
        <taxon>Sphaerotilaceae</taxon>
        <taxon>Ideonella</taxon>
    </lineage>
</organism>
<evidence type="ECO:0000313" key="1">
    <source>
        <dbReference type="EMBL" id="NDY89760.1"/>
    </source>
</evidence>
<dbReference type="AlphaFoldDB" id="A0A7C9TGM6"/>
<comment type="caution">
    <text evidence="1">The sequence shown here is derived from an EMBL/GenBank/DDBJ whole genome shotgun (WGS) entry which is preliminary data.</text>
</comment>